<sequence length="294" mass="33544">MSTATLQERVSTKLYIQHQEDPECRIVGMLEQLQPNAPTQGRKIALILHGTMGHKDYLYQKRLALKLPMDSFRFDFRGSHETGGPWKPAALLEDIEDIKTVVAYLKSTYGYIIDLVVAHSRASLTAFKWICTTEDGRNISGFVNASGRYRMHGWRGKKSFGEQGFYEWSVVVARKLVTGKIYPEDIDFFRKWDTSFVIDQFPTTIDVLTIHGLSDTTVPPYDAFIYASILGKRTPGTHTLRIVEDADHNFTNRQDDVVNTILGWLDVRQRNGIIKPIWINTDEVMGGRVETSRL</sequence>
<reference evidence="1 2" key="1">
    <citation type="journal article" date="2019" name="Nat. Ecol. Evol.">
        <title>Megaphylogeny resolves global patterns of mushroom evolution.</title>
        <authorList>
            <person name="Varga T."/>
            <person name="Krizsan K."/>
            <person name="Foldi C."/>
            <person name="Dima B."/>
            <person name="Sanchez-Garcia M."/>
            <person name="Sanchez-Ramirez S."/>
            <person name="Szollosi G.J."/>
            <person name="Szarkandi J.G."/>
            <person name="Papp V."/>
            <person name="Albert L."/>
            <person name="Andreopoulos W."/>
            <person name="Angelini C."/>
            <person name="Antonin V."/>
            <person name="Barry K.W."/>
            <person name="Bougher N.L."/>
            <person name="Buchanan P."/>
            <person name="Buyck B."/>
            <person name="Bense V."/>
            <person name="Catcheside P."/>
            <person name="Chovatia M."/>
            <person name="Cooper J."/>
            <person name="Damon W."/>
            <person name="Desjardin D."/>
            <person name="Finy P."/>
            <person name="Geml J."/>
            <person name="Haridas S."/>
            <person name="Hughes K."/>
            <person name="Justo A."/>
            <person name="Karasinski D."/>
            <person name="Kautmanova I."/>
            <person name="Kiss B."/>
            <person name="Kocsube S."/>
            <person name="Kotiranta H."/>
            <person name="LaButti K.M."/>
            <person name="Lechner B.E."/>
            <person name="Liimatainen K."/>
            <person name="Lipzen A."/>
            <person name="Lukacs Z."/>
            <person name="Mihaltcheva S."/>
            <person name="Morgado L.N."/>
            <person name="Niskanen T."/>
            <person name="Noordeloos M.E."/>
            <person name="Ohm R.A."/>
            <person name="Ortiz-Santana B."/>
            <person name="Ovrebo C."/>
            <person name="Racz N."/>
            <person name="Riley R."/>
            <person name="Savchenko A."/>
            <person name="Shiryaev A."/>
            <person name="Soop K."/>
            <person name="Spirin V."/>
            <person name="Szebenyi C."/>
            <person name="Tomsovsky M."/>
            <person name="Tulloss R.E."/>
            <person name="Uehling J."/>
            <person name="Grigoriev I.V."/>
            <person name="Vagvolgyi C."/>
            <person name="Papp T."/>
            <person name="Martin F.M."/>
            <person name="Miettinen O."/>
            <person name="Hibbett D.S."/>
            <person name="Nagy L.G."/>
        </authorList>
    </citation>
    <scope>NUCLEOTIDE SEQUENCE [LARGE SCALE GENOMIC DNA]</scope>
    <source>
        <strain evidence="1 2">NL-1719</strain>
    </source>
</reference>
<dbReference type="Proteomes" id="UP000308600">
    <property type="component" value="Unassembled WGS sequence"/>
</dbReference>
<gene>
    <name evidence="1" type="ORF">BDN72DRAFT_869222</name>
</gene>
<keyword evidence="2" id="KW-1185">Reference proteome</keyword>
<proteinExistence type="predicted"/>
<name>A0ACD3B5L6_9AGAR</name>
<evidence type="ECO:0000313" key="2">
    <source>
        <dbReference type="Proteomes" id="UP000308600"/>
    </source>
</evidence>
<evidence type="ECO:0000313" key="1">
    <source>
        <dbReference type="EMBL" id="TFK73187.1"/>
    </source>
</evidence>
<dbReference type="EMBL" id="ML208278">
    <property type="protein sequence ID" value="TFK73187.1"/>
    <property type="molecule type" value="Genomic_DNA"/>
</dbReference>
<accession>A0ACD3B5L6</accession>
<organism evidence="1 2">
    <name type="scientific">Pluteus cervinus</name>
    <dbReference type="NCBI Taxonomy" id="181527"/>
    <lineage>
        <taxon>Eukaryota</taxon>
        <taxon>Fungi</taxon>
        <taxon>Dikarya</taxon>
        <taxon>Basidiomycota</taxon>
        <taxon>Agaricomycotina</taxon>
        <taxon>Agaricomycetes</taxon>
        <taxon>Agaricomycetidae</taxon>
        <taxon>Agaricales</taxon>
        <taxon>Pluteineae</taxon>
        <taxon>Pluteaceae</taxon>
        <taxon>Pluteus</taxon>
    </lineage>
</organism>
<protein>
    <submittedName>
        <fullName evidence="1">Alpha/beta-hydrolase</fullName>
    </submittedName>
</protein>